<keyword evidence="6" id="KW-1185">Reference proteome</keyword>
<evidence type="ECO:0000256" key="3">
    <source>
        <dbReference type="ARBA" id="ARBA00023163"/>
    </source>
</evidence>
<dbReference type="InterPro" id="IPR050679">
    <property type="entry name" value="Bact_HTH_transcr_reg"/>
</dbReference>
<dbReference type="SUPFAM" id="SSF46785">
    <property type="entry name" value="Winged helix' DNA-binding domain"/>
    <property type="match status" value="1"/>
</dbReference>
<protein>
    <submittedName>
        <fullName evidence="5">GntR family transcriptional regulator</fullName>
    </submittedName>
</protein>
<feature type="domain" description="HTH gntR-type" evidence="4">
    <location>
        <begin position="8"/>
        <end position="76"/>
    </location>
</feature>
<accession>A0ABW1GWU8</accession>
<dbReference type="Gene3D" id="1.10.10.10">
    <property type="entry name" value="Winged helix-like DNA-binding domain superfamily/Winged helix DNA-binding domain"/>
    <property type="match status" value="1"/>
</dbReference>
<dbReference type="InterPro" id="IPR036388">
    <property type="entry name" value="WH-like_DNA-bd_sf"/>
</dbReference>
<dbReference type="InterPro" id="IPR036390">
    <property type="entry name" value="WH_DNA-bd_sf"/>
</dbReference>
<dbReference type="PRINTS" id="PR00035">
    <property type="entry name" value="HTHGNTR"/>
</dbReference>
<gene>
    <name evidence="5" type="ORF">ACFQGL_00910</name>
</gene>
<dbReference type="Proteomes" id="UP001596226">
    <property type="component" value="Unassembled WGS sequence"/>
</dbReference>
<comment type="caution">
    <text evidence="5">The sequence shown here is derived from an EMBL/GenBank/DDBJ whole genome shotgun (WGS) entry which is preliminary data.</text>
</comment>
<dbReference type="Pfam" id="PF00392">
    <property type="entry name" value="GntR"/>
    <property type="match status" value="1"/>
</dbReference>
<keyword evidence="1" id="KW-0805">Transcription regulation</keyword>
<evidence type="ECO:0000256" key="2">
    <source>
        <dbReference type="ARBA" id="ARBA00023125"/>
    </source>
</evidence>
<dbReference type="EMBL" id="JBHSQS010000001">
    <property type="protein sequence ID" value="MFC5921899.1"/>
    <property type="molecule type" value="Genomic_DNA"/>
</dbReference>
<dbReference type="PANTHER" id="PTHR44846:SF17">
    <property type="entry name" value="GNTR-FAMILY TRANSCRIPTIONAL REGULATOR"/>
    <property type="match status" value="1"/>
</dbReference>
<sequence>MPTPHYGQPRYRLIAEALRRRIESGAIPPGALLPAESALVAEFQVSRGTIRQAIAALRELGVATTEHGRGTYATVNAQPLAQHCASATHQREIPADTELAALLGVAAGTILIEQESVMHQNGGARTVVRSYRLPETADGVQH</sequence>
<dbReference type="InterPro" id="IPR000524">
    <property type="entry name" value="Tscrpt_reg_HTH_GntR"/>
</dbReference>
<evidence type="ECO:0000256" key="1">
    <source>
        <dbReference type="ARBA" id="ARBA00023015"/>
    </source>
</evidence>
<proteinExistence type="predicted"/>
<evidence type="ECO:0000313" key="6">
    <source>
        <dbReference type="Proteomes" id="UP001596226"/>
    </source>
</evidence>
<dbReference type="RefSeq" id="WP_377503991.1">
    <property type="nucleotide sequence ID" value="NZ_JBHSQS010000001.1"/>
</dbReference>
<organism evidence="5 6">
    <name type="scientific">Micromonospora vulcania</name>
    <dbReference type="NCBI Taxonomy" id="1441873"/>
    <lineage>
        <taxon>Bacteria</taxon>
        <taxon>Bacillati</taxon>
        <taxon>Actinomycetota</taxon>
        <taxon>Actinomycetes</taxon>
        <taxon>Micromonosporales</taxon>
        <taxon>Micromonosporaceae</taxon>
        <taxon>Micromonospora</taxon>
    </lineage>
</organism>
<keyword evidence="2" id="KW-0238">DNA-binding</keyword>
<dbReference type="CDD" id="cd07377">
    <property type="entry name" value="WHTH_GntR"/>
    <property type="match status" value="1"/>
</dbReference>
<evidence type="ECO:0000313" key="5">
    <source>
        <dbReference type="EMBL" id="MFC5921899.1"/>
    </source>
</evidence>
<dbReference type="PANTHER" id="PTHR44846">
    <property type="entry name" value="MANNOSYL-D-GLYCERATE TRANSPORT/METABOLISM SYSTEM REPRESSOR MNGR-RELATED"/>
    <property type="match status" value="1"/>
</dbReference>
<dbReference type="PROSITE" id="PS50949">
    <property type="entry name" value="HTH_GNTR"/>
    <property type="match status" value="1"/>
</dbReference>
<evidence type="ECO:0000259" key="4">
    <source>
        <dbReference type="PROSITE" id="PS50949"/>
    </source>
</evidence>
<dbReference type="SMART" id="SM00345">
    <property type="entry name" value="HTH_GNTR"/>
    <property type="match status" value="1"/>
</dbReference>
<name>A0ABW1GWU8_9ACTN</name>
<keyword evidence="3" id="KW-0804">Transcription</keyword>
<reference evidence="6" key="1">
    <citation type="journal article" date="2019" name="Int. J. Syst. Evol. Microbiol.">
        <title>The Global Catalogue of Microorganisms (GCM) 10K type strain sequencing project: providing services to taxonomists for standard genome sequencing and annotation.</title>
        <authorList>
            <consortium name="The Broad Institute Genomics Platform"/>
            <consortium name="The Broad Institute Genome Sequencing Center for Infectious Disease"/>
            <person name="Wu L."/>
            <person name="Ma J."/>
        </authorList>
    </citation>
    <scope>NUCLEOTIDE SEQUENCE [LARGE SCALE GENOMIC DNA]</scope>
    <source>
        <strain evidence="6">CGMCC 4.7144</strain>
    </source>
</reference>